<proteinExistence type="predicted"/>
<gene>
    <name evidence="4" type="ORF">LEN_2381</name>
</gene>
<evidence type="ECO:0000256" key="1">
    <source>
        <dbReference type="SAM" id="MobiDB-lite"/>
    </source>
</evidence>
<accession>A0AAU9AP60</accession>
<keyword evidence="2" id="KW-0472">Membrane</keyword>
<dbReference type="SUPFAM" id="SSF53448">
    <property type="entry name" value="Nucleotide-diphospho-sugar transferases"/>
    <property type="match status" value="1"/>
</dbReference>
<dbReference type="PANTHER" id="PTHR48090">
    <property type="entry name" value="UNDECAPRENYL-PHOSPHATE 4-DEOXY-4-FORMAMIDO-L-ARABINOSE TRANSFERASE-RELATED"/>
    <property type="match status" value="1"/>
</dbReference>
<feature type="transmembrane region" description="Helical" evidence="2">
    <location>
        <begin position="257"/>
        <end position="276"/>
    </location>
</feature>
<name>A0AAU9AP60_LYSEN</name>
<dbReference type="RefSeq" id="WP_096378054.1">
    <property type="nucleotide sequence ID" value="NZ_AP014940.1"/>
</dbReference>
<dbReference type="PANTHER" id="PTHR48090:SF7">
    <property type="entry name" value="RFBJ PROTEIN"/>
    <property type="match status" value="1"/>
</dbReference>
<feature type="compositionally biased region" description="Polar residues" evidence="1">
    <location>
        <begin position="336"/>
        <end position="350"/>
    </location>
</feature>
<keyword evidence="2" id="KW-1133">Transmembrane helix</keyword>
<sequence>MNAFAADAPHRIAVVIPSYKVRRHILAVIAAIGPEVERVYVVDDRCPDASGDFVEQHCRDPRVRVLRHEINQGVGGAVMTGYAAAVAEGYTIAVKIDGDGQMDPRLLPLFVRPILEGRADYTKGNRFYDLAQIQRMPALRLIGNAGLSFLSKLSTGYWHLFDPTNGYTAIDTRVAAHLPTQRISRRYFFETDLLFRLNIARAAVVDVPMDAVYADEESNLKISKIFGEFLVKHVRNFIKRIFYNYFLRDMSAASLELAFGAALMAFGLGFGAWKWLSSAQAGIATPAGSVMLAALPVIVGLQFVLAFIAFDVASVPARPIAPYLPDPARLRAGTPQDGSAQEASPQDASV</sequence>
<dbReference type="InterPro" id="IPR050256">
    <property type="entry name" value="Glycosyltransferase_2"/>
</dbReference>
<keyword evidence="2" id="KW-0812">Transmembrane</keyword>
<feature type="domain" description="Glycosyltransferase 2-like" evidence="3">
    <location>
        <begin position="14"/>
        <end position="173"/>
    </location>
</feature>
<protein>
    <submittedName>
        <fullName evidence="4">Glycosyl transferase family 2</fullName>
    </submittedName>
</protein>
<dbReference type="CDD" id="cd04179">
    <property type="entry name" value="DPM_DPG-synthase_like"/>
    <property type="match status" value="1"/>
</dbReference>
<keyword evidence="4" id="KW-0808">Transferase</keyword>
<dbReference type="Gene3D" id="3.90.550.10">
    <property type="entry name" value="Spore Coat Polysaccharide Biosynthesis Protein SpsA, Chain A"/>
    <property type="match status" value="1"/>
</dbReference>
<reference evidence="4 5" key="1">
    <citation type="journal article" date="2017" name="DNA Res.">
        <title>Complete genome sequence and expression profile of the commercial lytic enzyme producer Lysobacter enzymogenes M497-1.</title>
        <authorList>
            <person name="Takami H."/>
            <person name="Toyoda A."/>
            <person name="Uchiyama I."/>
            <person name="Itoh T."/>
            <person name="Takaki Y."/>
            <person name="Arai W."/>
            <person name="Nishi S."/>
            <person name="Kawai M."/>
            <person name="Shinya K."/>
            <person name="Ikeda H."/>
        </authorList>
    </citation>
    <scope>NUCLEOTIDE SEQUENCE [LARGE SCALE GENOMIC DNA]</scope>
    <source>
        <strain evidence="4 5">M497-1</strain>
    </source>
</reference>
<organism evidence="4 5">
    <name type="scientific">Lysobacter enzymogenes</name>
    <dbReference type="NCBI Taxonomy" id="69"/>
    <lineage>
        <taxon>Bacteria</taxon>
        <taxon>Pseudomonadati</taxon>
        <taxon>Pseudomonadota</taxon>
        <taxon>Gammaproteobacteria</taxon>
        <taxon>Lysobacterales</taxon>
        <taxon>Lysobacteraceae</taxon>
        <taxon>Lysobacter</taxon>
    </lineage>
</organism>
<evidence type="ECO:0000313" key="5">
    <source>
        <dbReference type="Proteomes" id="UP000218824"/>
    </source>
</evidence>
<dbReference type="GeneID" id="83064242"/>
<dbReference type="Pfam" id="PF00535">
    <property type="entry name" value="Glycos_transf_2"/>
    <property type="match status" value="1"/>
</dbReference>
<dbReference type="InterPro" id="IPR001173">
    <property type="entry name" value="Glyco_trans_2-like"/>
</dbReference>
<dbReference type="InterPro" id="IPR029044">
    <property type="entry name" value="Nucleotide-diphossugar_trans"/>
</dbReference>
<evidence type="ECO:0000259" key="3">
    <source>
        <dbReference type="Pfam" id="PF00535"/>
    </source>
</evidence>
<dbReference type="GO" id="GO:0016740">
    <property type="term" value="F:transferase activity"/>
    <property type="evidence" value="ECO:0007669"/>
    <property type="project" value="UniProtKB-KW"/>
</dbReference>
<dbReference type="EMBL" id="AP014940">
    <property type="protein sequence ID" value="BAV97868.1"/>
    <property type="molecule type" value="Genomic_DNA"/>
</dbReference>
<feature type="region of interest" description="Disordered" evidence="1">
    <location>
        <begin position="330"/>
        <end position="350"/>
    </location>
</feature>
<evidence type="ECO:0000313" key="4">
    <source>
        <dbReference type="EMBL" id="BAV97868.1"/>
    </source>
</evidence>
<dbReference type="KEGG" id="lem:LEN_2381"/>
<dbReference type="Proteomes" id="UP000218824">
    <property type="component" value="Chromosome"/>
</dbReference>
<feature type="transmembrane region" description="Helical" evidence="2">
    <location>
        <begin position="288"/>
        <end position="310"/>
    </location>
</feature>
<dbReference type="AlphaFoldDB" id="A0AAU9AP60"/>
<evidence type="ECO:0000256" key="2">
    <source>
        <dbReference type="SAM" id="Phobius"/>
    </source>
</evidence>